<keyword evidence="3" id="KW-0804">Transcription</keyword>
<dbReference type="PANTHER" id="PTHR12466:SF8">
    <property type="entry name" value="PARAFIBROMIN"/>
    <property type="match status" value="1"/>
</dbReference>
<sequence>MAAVPFLDDPLLALRQSITTSSPIILATSTTPRTASDPQPTIAQATHIQFTLNSQSRTFDFSTPTRFAPSDSPVNLRSIYFTWLNKDASLPDYISAVQRLNEELSAPGGAGGSVLNLSFAQKVELIAWLAGESDSSEYIKPLDGAAASAAVASTADSSAVTAPNGAAAAKGPRQVDPRLLEIYQNERSMGDHNTALRGSKPTDFSQFRATASTFLRTRPSAPAHPAPLVSSLQKKPTRRLEPIILLSPSASSLLRMSNIKSFLDTGLFIPPSATDSAATNLLYLQRLLPTIDNTRPFRFILVDSTTNFKPDYWGRVVCVFTTGQTWQFKSYKYPNPADLFARIPGVFVGWQGEDVPEAVKQWGRGVLSVKVDKWSPVQGTAGRWRDREVVETIWGAIEEGMRARGWTKDGPGMGGGVGGR</sequence>
<name>A0A9P4JGY2_9PLEO</name>
<accession>A0A9P4JGY2</accession>
<dbReference type="EMBL" id="ML994419">
    <property type="protein sequence ID" value="KAF2196318.1"/>
    <property type="molecule type" value="Genomic_DNA"/>
</dbReference>
<evidence type="ECO:0000256" key="1">
    <source>
        <dbReference type="ARBA" id="ARBA00004123"/>
    </source>
</evidence>
<dbReference type="GO" id="GO:0016593">
    <property type="term" value="C:Cdc73/Paf1 complex"/>
    <property type="evidence" value="ECO:0007669"/>
    <property type="project" value="InterPro"/>
</dbReference>
<dbReference type="Proteomes" id="UP000799536">
    <property type="component" value="Unassembled WGS sequence"/>
</dbReference>
<keyword evidence="4" id="KW-0539">Nucleus</keyword>
<evidence type="ECO:0000256" key="3">
    <source>
        <dbReference type="ARBA" id="ARBA00023163"/>
    </source>
</evidence>
<evidence type="ECO:0000313" key="6">
    <source>
        <dbReference type="EMBL" id="KAF2196318.1"/>
    </source>
</evidence>
<dbReference type="InterPro" id="IPR038103">
    <property type="entry name" value="CDC73_C_sf"/>
</dbReference>
<feature type="domain" description="Cell division control protein 73 C-terminal" evidence="5">
    <location>
        <begin position="239"/>
        <end position="399"/>
    </location>
</feature>
<comment type="caution">
    <text evidence="6">The sequence shown here is derived from an EMBL/GenBank/DDBJ whole genome shotgun (WGS) entry which is preliminary data.</text>
</comment>
<dbReference type="Pfam" id="PF05179">
    <property type="entry name" value="CDC73_C"/>
    <property type="match status" value="1"/>
</dbReference>
<dbReference type="InterPro" id="IPR007852">
    <property type="entry name" value="Cdc73/Parafibromin"/>
</dbReference>
<keyword evidence="7" id="KW-1185">Reference proteome</keyword>
<dbReference type="GO" id="GO:0006368">
    <property type="term" value="P:transcription elongation by RNA polymerase II"/>
    <property type="evidence" value="ECO:0007669"/>
    <property type="project" value="InterPro"/>
</dbReference>
<proteinExistence type="inferred from homology"/>
<evidence type="ECO:0000259" key="5">
    <source>
        <dbReference type="Pfam" id="PF05179"/>
    </source>
</evidence>
<dbReference type="FunFam" id="3.40.50.11990:FF:000003">
    <property type="entry name" value="Pol II transcription elongation factor subunit Cdc73"/>
    <property type="match status" value="1"/>
</dbReference>
<gene>
    <name evidence="6" type="ORF">GQ43DRAFT_436119</name>
</gene>
<protein>
    <submittedName>
        <fullName evidence="6">CDC73-domain-containing protein</fullName>
    </submittedName>
</protein>
<dbReference type="InterPro" id="IPR031336">
    <property type="entry name" value="CDC73_C"/>
</dbReference>
<reference evidence="6" key="1">
    <citation type="journal article" date="2020" name="Stud. Mycol.">
        <title>101 Dothideomycetes genomes: a test case for predicting lifestyles and emergence of pathogens.</title>
        <authorList>
            <person name="Haridas S."/>
            <person name="Albert R."/>
            <person name="Binder M."/>
            <person name="Bloem J."/>
            <person name="Labutti K."/>
            <person name="Salamov A."/>
            <person name="Andreopoulos B."/>
            <person name="Baker S."/>
            <person name="Barry K."/>
            <person name="Bills G."/>
            <person name="Bluhm B."/>
            <person name="Cannon C."/>
            <person name="Castanera R."/>
            <person name="Culley D."/>
            <person name="Daum C."/>
            <person name="Ezra D."/>
            <person name="Gonzalez J."/>
            <person name="Henrissat B."/>
            <person name="Kuo A."/>
            <person name="Liang C."/>
            <person name="Lipzen A."/>
            <person name="Lutzoni F."/>
            <person name="Magnuson J."/>
            <person name="Mondo S."/>
            <person name="Nolan M."/>
            <person name="Ohm R."/>
            <person name="Pangilinan J."/>
            <person name="Park H.-J."/>
            <person name="Ramirez L."/>
            <person name="Alfaro M."/>
            <person name="Sun H."/>
            <person name="Tritt A."/>
            <person name="Yoshinaga Y."/>
            <person name="Zwiers L.-H."/>
            <person name="Turgeon B."/>
            <person name="Goodwin S."/>
            <person name="Spatafora J."/>
            <person name="Crous P."/>
            <person name="Grigoriev I."/>
        </authorList>
    </citation>
    <scope>NUCLEOTIDE SEQUENCE</scope>
    <source>
        <strain evidence="6">ATCC 74209</strain>
    </source>
</reference>
<dbReference type="GO" id="GO:0000993">
    <property type="term" value="F:RNA polymerase II complex binding"/>
    <property type="evidence" value="ECO:0007669"/>
    <property type="project" value="TreeGrafter"/>
</dbReference>
<evidence type="ECO:0000256" key="2">
    <source>
        <dbReference type="ARBA" id="ARBA00010427"/>
    </source>
</evidence>
<comment type="similarity">
    <text evidence="2">Belongs to the CDC73 family.</text>
</comment>
<comment type="subcellular location">
    <subcellularLocation>
        <location evidence="1">Nucleus</location>
    </subcellularLocation>
</comment>
<dbReference type="GO" id="GO:0032968">
    <property type="term" value="P:positive regulation of transcription elongation by RNA polymerase II"/>
    <property type="evidence" value="ECO:0007669"/>
    <property type="project" value="TreeGrafter"/>
</dbReference>
<dbReference type="AlphaFoldDB" id="A0A9P4JGY2"/>
<dbReference type="PANTHER" id="PTHR12466">
    <property type="entry name" value="CDC73 DOMAIN PROTEIN"/>
    <property type="match status" value="1"/>
</dbReference>
<evidence type="ECO:0000256" key="4">
    <source>
        <dbReference type="ARBA" id="ARBA00023242"/>
    </source>
</evidence>
<dbReference type="Gene3D" id="3.40.50.11990">
    <property type="entry name" value="RNA polymerase II accessory factor, Cdc73 C-terminal domain"/>
    <property type="match status" value="1"/>
</dbReference>
<dbReference type="OrthoDB" id="2186602at2759"/>
<evidence type="ECO:0000313" key="7">
    <source>
        <dbReference type="Proteomes" id="UP000799536"/>
    </source>
</evidence>
<organism evidence="6 7">
    <name type="scientific">Delitschia confertaspora ATCC 74209</name>
    <dbReference type="NCBI Taxonomy" id="1513339"/>
    <lineage>
        <taxon>Eukaryota</taxon>
        <taxon>Fungi</taxon>
        <taxon>Dikarya</taxon>
        <taxon>Ascomycota</taxon>
        <taxon>Pezizomycotina</taxon>
        <taxon>Dothideomycetes</taxon>
        <taxon>Pleosporomycetidae</taxon>
        <taxon>Pleosporales</taxon>
        <taxon>Delitschiaceae</taxon>
        <taxon>Delitschia</taxon>
    </lineage>
</organism>